<proteinExistence type="predicted"/>
<sequence length="189" mass="20744">MKKLLLLAGLLIVFSFGLTACGNSAYNEKEESNEESTSTPNESEDLAEEAPAEDNYTDESSETDETGSLSIGDAESFSNEDDETSVDVIIKDAQKVTPTAEDESTGKYFIKAIVEFKNTGTEPYTANAAEFSIYDGNDEKGEVSSKDFMLEEVAPGKSYTGNVFFDVKNDGPYEIHLYDSSWTWTGEHN</sequence>
<accession>A0A3T1TSL7</accession>
<dbReference type="InterPro" id="IPR029050">
    <property type="entry name" value="Immunoprotect_excell_Ig-like"/>
</dbReference>
<dbReference type="AlphaFoldDB" id="A0A3T1TSL7"/>
<evidence type="ECO:0000256" key="3">
    <source>
        <dbReference type="SAM" id="SignalP"/>
    </source>
</evidence>
<evidence type="ECO:0000256" key="2">
    <source>
        <dbReference type="SAM" id="MobiDB-lite"/>
    </source>
</evidence>
<dbReference type="Gene3D" id="2.60.40.1240">
    <property type="match status" value="1"/>
</dbReference>
<keyword evidence="1 3" id="KW-0732">Signal</keyword>
<feature type="signal peptide" evidence="3">
    <location>
        <begin position="1"/>
        <end position="20"/>
    </location>
</feature>
<dbReference type="RefSeq" id="WP_039153592.1">
    <property type="nucleotide sequence ID" value="NZ_BAAFVE010000046.1"/>
</dbReference>
<evidence type="ECO:0000313" key="7">
    <source>
        <dbReference type="Proteomes" id="UP000383365"/>
    </source>
</evidence>
<feature type="compositionally biased region" description="Acidic residues" evidence="2">
    <location>
        <begin position="42"/>
        <end position="65"/>
    </location>
</feature>
<organism evidence="5 7">
    <name type="scientific">Listeria monocytogenes</name>
    <dbReference type="NCBI Taxonomy" id="1639"/>
    <lineage>
        <taxon>Bacteria</taxon>
        <taxon>Bacillati</taxon>
        <taxon>Bacillota</taxon>
        <taxon>Bacilli</taxon>
        <taxon>Bacillales</taxon>
        <taxon>Listeriaceae</taxon>
        <taxon>Listeria</taxon>
    </lineage>
</organism>
<dbReference type="EMBL" id="AAARIE010000040">
    <property type="protein sequence ID" value="EAE2661543.1"/>
    <property type="molecule type" value="Genomic_DNA"/>
</dbReference>
<gene>
    <name evidence="5" type="ORF">E1V33_15390</name>
    <name evidence="6" type="ORF">E1W43_12720</name>
</gene>
<feature type="chain" id="PRO_5042712979" evidence="3">
    <location>
        <begin position="21"/>
        <end position="189"/>
    </location>
</feature>
<evidence type="ECO:0000259" key="4">
    <source>
        <dbReference type="Pfam" id="PF11611"/>
    </source>
</evidence>
<reference evidence="7 8" key="1">
    <citation type="submission" date="2019-03" db="EMBL/GenBank/DDBJ databases">
        <authorList>
            <person name="Ashton P.M."/>
            <person name="Dallman T."/>
            <person name="Nair S."/>
            <person name="De Pinna E."/>
            <person name="Peters T."/>
            <person name="Grant K."/>
        </authorList>
    </citation>
    <scope>NUCLEOTIDE SEQUENCE [LARGE SCALE GENOMIC DNA]</scope>
    <source>
        <strain evidence="5">RL15000161</strain>
        <strain evidence="6">RL15000271</strain>
    </source>
</reference>
<dbReference type="PROSITE" id="PS51257">
    <property type="entry name" value="PROKAR_LIPOPROTEIN"/>
    <property type="match status" value="1"/>
</dbReference>
<evidence type="ECO:0000313" key="5">
    <source>
        <dbReference type="EMBL" id="EAE2661543.1"/>
    </source>
</evidence>
<dbReference type="EMBL" id="AAARLF010000009">
    <property type="protein sequence ID" value="EAE2898802.1"/>
    <property type="molecule type" value="Genomic_DNA"/>
</dbReference>
<evidence type="ECO:0000256" key="1">
    <source>
        <dbReference type="ARBA" id="ARBA00022729"/>
    </source>
</evidence>
<dbReference type="Proteomes" id="UP000401273">
    <property type="component" value="Unassembled WGS sequence"/>
</dbReference>
<protein>
    <submittedName>
        <fullName evidence="5">DUF4352 domain-containing protein</fullName>
    </submittedName>
</protein>
<name>A0A3T1TSL7_LISMN</name>
<feature type="domain" description="DUF4352" evidence="4">
    <location>
        <begin position="86"/>
        <end position="178"/>
    </location>
</feature>
<evidence type="ECO:0000313" key="8">
    <source>
        <dbReference type="Proteomes" id="UP000401273"/>
    </source>
</evidence>
<evidence type="ECO:0000313" key="6">
    <source>
        <dbReference type="EMBL" id="EAE2898802.1"/>
    </source>
</evidence>
<comment type="caution">
    <text evidence="5">The sequence shown here is derived from an EMBL/GenBank/DDBJ whole genome shotgun (WGS) entry which is preliminary data.</text>
</comment>
<dbReference type="Proteomes" id="UP000383365">
    <property type="component" value="Unassembled WGS sequence"/>
</dbReference>
<dbReference type="InterPro" id="IPR029051">
    <property type="entry name" value="DUF4352"/>
</dbReference>
<dbReference type="Pfam" id="PF11611">
    <property type="entry name" value="DUF4352"/>
    <property type="match status" value="1"/>
</dbReference>
<feature type="region of interest" description="Disordered" evidence="2">
    <location>
        <begin position="26"/>
        <end position="85"/>
    </location>
</feature>